<keyword evidence="1" id="KW-0812">Transmembrane</keyword>
<reference evidence="2 3" key="1">
    <citation type="submission" date="2018-02" db="EMBL/GenBank/DDBJ databases">
        <title>The genomes of Aspergillus section Nigri reveals drivers in fungal speciation.</title>
        <authorList>
            <consortium name="DOE Joint Genome Institute"/>
            <person name="Vesth T.C."/>
            <person name="Nybo J."/>
            <person name="Theobald S."/>
            <person name="Brandl J."/>
            <person name="Frisvad J.C."/>
            <person name="Nielsen K.F."/>
            <person name="Lyhne E.K."/>
            <person name="Kogle M.E."/>
            <person name="Kuo A."/>
            <person name="Riley R."/>
            <person name="Clum A."/>
            <person name="Nolan M."/>
            <person name="Lipzen A."/>
            <person name="Salamov A."/>
            <person name="Henrissat B."/>
            <person name="Wiebenga A."/>
            <person name="De vries R.P."/>
            <person name="Grigoriev I.V."/>
            <person name="Mortensen U.H."/>
            <person name="Andersen M.R."/>
            <person name="Baker S.E."/>
        </authorList>
    </citation>
    <scope>NUCLEOTIDE SEQUENCE [LARGE SCALE GENOMIC DNA]</scope>
    <source>
        <strain evidence="2 3">CBS 313.89</strain>
    </source>
</reference>
<keyword evidence="1" id="KW-0472">Membrane</keyword>
<organism evidence="2 3">
    <name type="scientific">Aspergillus fijiensis CBS 313.89</name>
    <dbReference type="NCBI Taxonomy" id="1448319"/>
    <lineage>
        <taxon>Eukaryota</taxon>
        <taxon>Fungi</taxon>
        <taxon>Dikarya</taxon>
        <taxon>Ascomycota</taxon>
        <taxon>Pezizomycotina</taxon>
        <taxon>Eurotiomycetes</taxon>
        <taxon>Eurotiomycetidae</taxon>
        <taxon>Eurotiales</taxon>
        <taxon>Aspergillaceae</taxon>
        <taxon>Aspergillus</taxon>
    </lineage>
</organism>
<dbReference type="AlphaFoldDB" id="A0A8G1RI90"/>
<keyword evidence="1" id="KW-1133">Transmembrane helix</keyword>
<dbReference type="VEuPathDB" id="FungiDB:BO72DRAFT_244917"/>
<evidence type="ECO:0000256" key="1">
    <source>
        <dbReference type="SAM" id="Phobius"/>
    </source>
</evidence>
<proteinExistence type="predicted"/>
<protein>
    <submittedName>
        <fullName evidence="2">Uncharacterized protein</fullName>
    </submittedName>
</protein>
<gene>
    <name evidence="2" type="ORF">BO72DRAFT_244917</name>
</gene>
<accession>A0A8G1RI90</accession>
<sequence>MMMTYLFPDNHPPPSPTHHPPPSQLLYPVRVIMKHYYIYPKPPGPRKSKHDHLRGFSDRLFRTCFTRMICRVCGGCGSPSLLSRHTLMSMTVHQLPPRIRLQSLTHIHSLTTSSSFSFFLSFLLSFFLSFFQHFTLEQYFPRVR</sequence>
<dbReference type="EMBL" id="KZ824681">
    <property type="protein sequence ID" value="RAK73304.1"/>
    <property type="molecule type" value="Genomic_DNA"/>
</dbReference>
<evidence type="ECO:0000313" key="3">
    <source>
        <dbReference type="Proteomes" id="UP000249789"/>
    </source>
</evidence>
<name>A0A8G1RI90_9EURO</name>
<evidence type="ECO:0000313" key="2">
    <source>
        <dbReference type="EMBL" id="RAK73304.1"/>
    </source>
</evidence>
<dbReference type="Proteomes" id="UP000249789">
    <property type="component" value="Unassembled WGS sequence"/>
</dbReference>
<keyword evidence="3" id="KW-1185">Reference proteome</keyword>
<dbReference type="GeneID" id="63857296"/>
<feature type="transmembrane region" description="Helical" evidence="1">
    <location>
        <begin position="116"/>
        <end position="136"/>
    </location>
</feature>
<dbReference type="RefSeq" id="XP_040797314.1">
    <property type="nucleotide sequence ID" value="XM_040939963.1"/>
</dbReference>